<organism evidence="1 2">
    <name type="scientific">Neobacillus mesonae</name>
    <dbReference type="NCBI Taxonomy" id="1193713"/>
    <lineage>
        <taxon>Bacteria</taxon>
        <taxon>Bacillati</taxon>
        <taxon>Bacillota</taxon>
        <taxon>Bacilli</taxon>
        <taxon>Bacillales</taxon>
        <taxon>Bacillaceae</taxon>
        <taxon>Neobacillus</taxon>
    </lineage>
</organism>
<protein>
    <submittedName>
        <fullName evidence="1">Uncharacterized protein</fullName>
    </submittedName>
</protein>
<evidence type="ECO:0000313" key="2">
    <source>
        <dbReference type="Proteomes" id="UP000282892"/>
    </source>
</evidence>
<dbReference type="Proteomes" id="UP000282892">
    <property type="component" value="Chromosome"/>
</dbReference>
<gene>
    <name evidence="1" type="ORF">CHR53_18140</name>
</gene>
<keyword evidence="2" id="KW-1185">Reference proteome</keyword>
<proteinExistence type="predicted"/>
<reference evidence="1 2" key="1">
    <citation type="submission" date="2017-07" db="EMBL/GenBank/DDBJ databases">
        <title>The complete genome sequence of Bacillus mesonae strain H20-5, an efficient strain improving plant abiotic stress resistance.</title>
        <authorList>
            <person name="Kim S.Y."/>
            <person name="Song H."/>
            <person name="Sang M.K."/>
            <person name="Weon H.-Y."/>
            <person name="Song J."/>
        </authorList>
    </citation>
    <scope>NUCLEOTIDE SEQUENCE [LARGE SCALE GENOMIC DNA]</scope>
    <source>
        <strain evidence="1 2">H20-5</strain>
    </source>
</reference>
<dbReference type="KEGG" id="nmk:CHR53_18140"/>
<dbReference type="OrthoDB" id="2871491at2"/>
<sequence>MKIGKLIINNGGMAINFGELGIKELTGSINIGTTYEGECSEKIKAKIKEKLAGKIKDPSPFGKSCRTE</sequence>
<dbReference type="EMBL" id="CP022572">
    <property type="protein sequence ID" value="AZU63018.1"/>
    <property type="molecule type" value="Genomic_DNA"/>
</dbReference>
<accession>A0A3T0I100</accession>
<evidence type="ECO:0000313" key="1">
    <source>
        <dbReference type="EMBL" id="AZU63018.1"/>
    </source>
</evidence>
<name>A0A3T0I100_9BACI</name>
<dbReference type="AlphaFoldDB" id="A0A3T0I100"/>
<dbReference type="STRING" id="1193713.GCA_001636315_00463"/>
<dbReference type="RefSeq" id="WP_066384583.1">
    <property type="nucleotide sequence ID" value="NZ_CP022572.1"/>
</dbReference>